<evidence type="ECO:0000256" key="1">
    <source>
        <dbReference type="SAM" id="MobiDB-lite"/>
    </source>
</evidence>
<organism evidence="2">
    <name type="scientific">Cacopsylla melanoneura</name>
    <dbReference type="NCBI Taxonomy" id="428564"/>
    <lineage>
        <taxon>Eukaryota</taxon>
        <taxon>Metazoa</taxon>
        <taxon>Ecdysozoa</taxon>
        <taxon>Arthropoda</taxon>
        <taxon>Hexapoda</taxon>
        <taxon>Insecta</taxon>
        <taxon>Pterygota</taxon>
        <taxon>Neoptera</taxon>
        <taxon>Paraneoptera</taxon>
        <taxon>Hemiptera</taxon>
        <taxon>Sternorrhyncha</taxon>
        <taxon>Psylloidea</taxon>
        <taxon>Psyllidae</taxon>
        <taxon>Psyllinae</taxon>
        <taxon>Cacopsylla</taxon>
    </lineage>
</organism>
<feature type="region of interest" description="Disordered" evidence="1">
    <location>
        <begin position="1"/>
        <end position="20"/>
    </location>
</feature>
<evidence type="ECO:0000313" key="2">
    <source>
        <dbReference type="EMBL" id="CAG6677362.1"/>
    </source>
</evidence>
<protein>
    <submittedName>
        <fullName evidence="2">Nicotinamide riboside kinase 1</fullName>
    </submittedName>
</protein>
<dbReference type="Gene3D" id="3.40.50.300">
    <property type="entry name" value="P-loop containing nucleotide triphosphate hydrolases"/>
    <property type="match status" value="1"/>
</dbReference>
<reference evidence="2" key="1">
    <citation type="submission" date="2021-05" db="EMBL/GenBank/DDBJ databases">
        <authorList>
            <person name="Alioto T."/>
            <person name="Alioto T."/>
            <person name="Gomez Garrido J."/>
        </authorList>
    </citation>
    <scope>NUCLEOTIDE SEQUENCE</scope>
</reference>
<dbReference type="AlphaFoldDB" id="A0A8D8T0W3"/>
<dbReference type="EMBL" id="HBUF01242395">
    <property type="protein sequence ID" value="CAG6677360.1"/>
    <property type="molecule type" value="Transcribed_RNA"/>
</dbReference>
<dbReference type="EMBL" id="HBUF01242396">
    <property type="protein sequence ID" value="CAG6677362.1"/>
    <property type="molecule type" value="Transcribed_RNA"/>
</dbReference>
<keyword evidence="2" id="KW-0418">Kinase</keyword>
<accession>A0A8D8T0W3</accession>
<dbReference type="EMBL" id="HBUF01242397">
    <property type="protein sequence ID" value="CAG6677364.1"/>
    <property type="molecule type" value="Transcribed_RNA"/>
</dbReference>
<dbReference type="SUPFAM" id="SSF52540">
    <property type="entry name" value="P-loop containing nucleoside triphosphate hydrolases"/>
    <property type="match status" value="1"/>
</dbReference>
<sequence>MSSSTPPEIETPPTTGSGTKPLCLIVGLSGVTNGGKTTLSNKLAAHYPPGVVEILLLDDYFWTDTNKLDYLQEVKHWDFDKMGALNFDGFYRDVLAKIDKLTTSPNSSPPHILILDGFLLFNEPRLLAVCHLRYDFSLPYEVAKHRRETRFYDPPDVPGYFEAVAWPAYLKHSRDIEALKRQEGIVTIDGTEEGEKIFCRVLNDVECALSGR</sequence>
<feature type="compositionally biased region" description="Low complexity" evidence="1">
    <location>
        <begin position="1"/>
        <end position="19"/>
    </location>
</feature>
<dbReference type="GO" id="GO:0016301">
    <property type="term" value="F:kinase activity"/>
    <property type="evidence" value="ECO:0007669"/>
    <property type="project" value="UniProtKB-KW"/>
</dbReference>
<name>A0A8D8T0W3_9HEMI</name>
<keyword evidence="2" id="KW-0808">Transferase</keyword>
<dbReference type="InterPro" id="IPR027417">
    <property type="entry name" value="P-loop_NTPase"/>
</dbReference>
<dbReference type="PANTHER" id="PTHR10285">
    <property type="entry name" value="URIDINE KINASE"/>
    <property type="match status" value="1"/>
</dbReference>
<proteinExistence type="predicted"/>